<dbReference type="CDD" id="cd08451">
    <property type="entry name" value="PBP2_BudR"/>
    <property type="match status" value="1"/>
</dbReference>
<dbReference type="InterPro" id="IPR037410">
    <property type="entry name" value="BudR_PBP2"/>
</dbReference>
<dbReference type="Proteomes" id="UP000262371">
    <property type="component" value="Unassembled WGS sequence"/>
</dbReference>
<dbReference type="RefSeq" id="WP_116703062.1">
    <property type="nucleotide sequence ID" value="NZ_QUWV01000070.1"/>
</dbReference>
<comment type="similarity">
    <text evidence="1">Belongs to the LysR transcriptional regulatory family.</text>
</comment>
<keyword evidence="7" id="KW-1185">Reference proteome</keyword>
<dbReference type="PROSITE" id="PS50931">
    <property type="entry name" value="HTH_LYSR"/>
    <property type="match status" value="1"/>
</dbReference>
<dbReference type="Pfam" id="PF00126">
    <property type="entry name" value="HTH_1"/>
    <property type="match status" value="1"/>
</dbReference>
<evidence type="ECO:0000256" key="4">
    <source>
        <dbReference type="ARBA" id="ARBA00023163"/>
    </source>
</evidence>
<evidence type="ECO:0000313" key="6">
    <source>
        <dbReference type="EMBL" id="RFD19910.1"/>
    </source>
</evidence>
<dbReference type="Gene3D" id="1.10.10.10">
    <property type="entry name" value="Winged helix-like DNA-binding domain superfamily/Winged helix DNA-binding domain"/>
    <property type="match status" value="1"/>
</dbReference>
<evidence type="ECO:0000256" key="3">
    <source>
        <dbReference type="ARBA" id="ARBA00023125"/>
    </source>
</evidence>
<dbReference type="GO" id="GO:0003700">
    <property type="term" value="F:DNA-binding transcription factor activity"/>
    <property type="evidence" value="ECO:0007669"/>
    <property type="project" value="InterPro"/>
</dbReference>
<dbReference type="Gene3D" id="3.40.190.10">
    <property type="entry name" value="Periplasmic binding protein-like II"/>
    <property type="match status" value="2"/>
</dbReference>
<dbReference type="SUPFAM" id="SSF53850">
    <property type="entry name" value="Periplasmic binding protein-like II"/>
    <property type="match status" value="1"/>
</dbReference>
<keyword evidence="2" id="KW-0805">Transcription regulation</keyword>
<dbReference type="SUPFAM" id="SSF46785">
    <property type="entry name" value="Winged helix' DNA-binding domain"/>
    <property type="match status" value="1"/>
</dbReference>
<evidence type="ECO:0000313" key="7">
    <source>
        <dbReference type="Proteomes" id="UP000262371"/>
    </source>
</evidence>
<comment type="caution">
    <text evidence="6">The sequence shown here is derived from an EMBL/GenBank/DDBJ whole genome shotgun (WGS) entry which is preliminary data.</text>
</comment>
<feature type="domain" description="HTH lysR-type" evidence="5">
    <location>
        <begin position="1"/>
        <end position="58"/>
    </location>
</feature>
<dbReference type="PRINTS" id="PR00039">
    <property type="entry name" value="HTHLYSR"/>
</dbReference>
<dbReference type="InterPro" id="IPR005119">
    <property type="entry name" value="LysR_subst-bd"/>
</dbReference>
<dbReference type="AlphaFoldDB" id="A0A371Z077"/>
<dbReference type="GO" id="GO:0003677">
    <property type="term" value="F:DNA binding"/>
    <property type="evidence" value="ECO:0007669"/>
    <property type="project" value="UniProtKB-KW"/>
</dbReference>
<dbReference type="InterPro" id="IPR036390">
    <property type="entry name" value="WH_DNA-bd_sf"/>
</dbReference>
<proteinExistence type="inferred from homology"/>
<dbReference type="InterPro" id="IPR036388">
    <property type="entry name" value="WH-like_DNA-bd_sf"/>
</dbReference>
<evidence type="ECO:0000256" key="1">
    <source>
        <dbReference type="ARBA" id="ARBA00009437"/>
    </source>
</evidence>
<dbReference type="InterPro" id="IPR000847">
    <property type="entry name" value="LysR_HTH_N"/>
</dbReference>
<dbReference type="GO" id="GO:0032993">
    <property type="term" value="C:protein-DNA complex"/>
    <property type="evidence" value="ECO:0007669"/>
    <property type="project" value="TreeGrafter"/>
</dbReference>
<keyword evidence="3" id="KW-0238">DNA-binding</keyword>
<accession>A0A371Z077</accession>
<keyword evidence="4" id="KW-0804">Transcription</keyword>
<dbReference type="PANTHER" id="PTHR30346">
    <property type="entry name" value="TRANSCRIPTIONAL DUAL REGULATOR HCAR-RELATED"/>
    <property type="match status" value="1"/>
</dbReference>
<gene>
    <name evidence="6" type="ORF">DY926_09045</name>
</gene>
<dbReference type="EMBL" id="QUWV01000070">
    <property type="protein sequence ID" value="RFD19910.1"/>
    <property type="molecule type" value="Genomic_DNA"/>
</dbReference>
<name>A0A371Z077_9PROT</name>
<reference evidence="6 7" key="1">
    <citation type="submission" date="2018-08" db="EMBL/GenBank/DDBJ databases">
        <title>Komagataeibacter sp. AV 382.</title>
        <authorList>
            <person name="Skraban J."/>
            <person name="Trcek J."/>
        </authorList>
    </citation>
    <scope>NUCLEOTIDE SEQUENCE [LARGE SCALE GENOMIC DNA]</scope>
    <source>
        <strain evidence="6 7">AV 382</strain>
    </source>
</reference>
<dbReference type="FunFam" id="1.10.10.10:FF:000001">
    <property type="entry name" value="LysR family transcriptional regulator"/>
    <property type="match status" value="1"/>
</dbReference>
<dbReference type="OrthoDB" id="9811588at2"/>
<sequence length="318" mass="34235">MDLRHLRYFVAVAENGSFTRAAEQLGMEQPPLSQQIKQLENELGVLLFQRLTRGVRLTDIGLVLLDQARALLGMQQQFLSTAQGLARGEKGHIRVGLAGAVSLLPMIPLTVRRFREAWPDVTIYLEESNTPALCKALHDRAIDIAIVRPPVPDGAGLLVSPLLEEETVVALPKGHPLAIHPNLELEMLADEPFIIFPRELGPGFHDAILSACHNAGFTPRMGQQAPQIASTVPLVAAGLGVSVVPRSLHQIHSGGVTYHSLGAKAPRAELAIAMRGGQHVPLLSNFISTLRACCRDMRDSTVTLTPGLPDMEAGQAGA</sequence>
<dbReference type="Pfam" id="PF03466">
    <property type="entry name" value="LysR_substrate"/>
    <property type="match status" value="1"/>
</dbReference>
<dbReference type="PANTHER" id="PTHR30346:SF30">
    <property type="entry name" value="SMALL NEUTRAL PROTEASE REGULATORY PROTEIN"/>
    <property type="match status" value="1"/>
</dbReference>
<organism evidence="6 7">
    <name type="scientific">Komagataeibacter melaceti</name>
    <dbReference type="NCBI Taxonomy" id="2766577"/>
    <lineage>
        <taxon>Bacteria</taxon>
        <taxon>Pseudomonadati</taxon>
        <taxon>Pseudomonadota</taxon>
        <taxon>Alphaproteobacteria</taxon>
        <taxon>Acetobacterales</taxon>
        <taxon>Acetobacteraceae</taxon>
        <taxon>Komagataeibacter</taxon>
    </lineage>
</organism>
<protein>
    <submittedName>
        <fullName evidence="6">LysR family transcriptional regulator</fullName>
    </submittedName>
</protein>
<evidence type="ECO:0000259" key="5">
    <source>
        <dbReference type="PROSITE" id="PS50931"/>
    </source>
</evidence>
<evidence type="ECO:0000256" key="2">
    <source>
        <dbReference type="ARBA" id="ARBA00023015"/>
    </source>
</evidence>